<sequence length="253" mass="29121">AAARAHRAGPRRAARRPRGRLAPPPARRWAAGGAVPARAEMSSSVAGDEVTRLWRVRKTVFQMLRDREYQVPQKLLEESKEEFESAWKQASEEGCGREKFIILVYKKGNPAQQLIVFFPEENKRVGVKPIRILAEKMDEKGIREAILVVRQPLTPLAQTAIKEAMSKMRIEVFAESELIVNITHHELVPKHQPLTDEEKQQLLQRYRMRPTQLPRVQLSDPIPRYFGMRKDDVVKIIRPSETAGRYVTYRLVV</sequence>
<evidence type="ECO:0000256" key="1">
    <source>
        <dbReference type="ARBA" id="ARBA00004123"/>
    </source>
</evidence>
<keyword evidence="2" id="KW-0804">Transcription</keyword>
<dbReference type="Pfam" id="PF01191">
    <property type="entry name" value="RNA_pol_Rpb5_C"/>
    <property type="match status" value="1"/>
</dbReference>
<evidence type="ECO:0000259" key="7">
    <source>
        <dbReference type="Pfam" id="PF03871"/>
    </source>
</evidence>
<comment type="similarity">
    <text evidence="4">Belongs to the archaeal Rpo5/eukaryotic RPB5 RNA polymerase subunit family.</text>
</comment>
<feature type="domain" description="RNA polymerase Rpb5 N-terminal" evidence="7">
    <location>
        <begin position="48"/>
        <end position="137"/>
    </location>
</feature>
<dbReference type="HAMAP" id="MF_00025">
    <property type="entry name" value="RNApol_Rpo5_RPB5"/>
    <property type="match status" value="1"/>
</dbReference>
<evidence type="ECO:0000256" key="2">
    <source>
        <dbReference type="ARBA" id="ARBA00023163"/>
    </source>
</evidence>
<comment type="caution">
    <text evidence="8">The sequence shown here is derived from an EMBL/GenBank/DDBJ whole genome shotgun (WGS) entry which is preliminary data.</text>
</comment>
<dbReference type="Proteomes" id="UP001189429">
    <property type="component" value="Unassembled WGS sequence"/>
</dbReference>
<gene>
    <name evidence="8" type="ORF">PCOR1329_LOCUS24013</name>
</gene>
<dbReference type="SUPFAM" id="SSF55287">
    <property type="entry name" value="RPB5-like RNA polymerase subunit"/>
    <property type="match status" value="1"/>
</dbReference>
<feature type="non-terminal residue" evidence="8">
    <location>
        <position position="1"/>
    </location>
</feature>
<dbReference type="InterPro" id="IPR014381">
    <property type="entry name" value="Arch_Rpo5/euc_Rpb5"/>
</dbReference>
<accession>A0ABN9RVU1</accession>
<evidence type="ECO:0000313" key="8">
    <source>
        <dbReference type="EMBL" id="CAK0823193.1"/>
    </source>
</evidence>
<evidence type="ECO:0008006" key="10">
    <source>
        <dbReference type="Google" id="ProtNLM"/>
    </source>
</evidence>
<dbReference type="Pfam" id="PF03871">
    <property type="entry name" value="RNA_pol_Rpb5_N"/>
    <property type="match status" value="1"/>
</dbReference>
<dbReference type="InterPro" id="IPR035913">
    <property type="entry name" value="RPB5-like_sf"/>
</dbReference>
<evidence type="ECO:0000256" key="3">
    <source>
        <dbReference type="ARBA" id="ARBA00023242"/>
    </source>
</evidence>
<dbReference type="PANTHER" id="PTHR10535:SF0">
    <property type="entry name" value="DNA-DIRECTED RNA POLYMERASES I, II, AND III SUBUNIT RPABC1"/>
    <property type="match status" value="1"/>
</dbReference>
<dbReference type="PIRSF" id="PIRSF000747">
    <property type="entry name" value="RPB5"/>
    <property type="match status" value="1"/>
</dbReference>
<feature type="domain" description="RNA polymerase subunit H/Rpb5 C-terminal" evidence="6">
    <location>
        <begin position="180"/>
        <end position="252"/>
    </location>
</feature>
<dbReference type="NCBIfam" id="NF007129">
    <property type="entry name" value="PRK09570.1"/>
    <property type="match status" value="1"/>
</dbReference>
<protein>
    <recommendedName>
        <fullName evidence="10">DNA-directed RNA polymerases I, II, and III subunit RPABC1</fullName>
    </recommendedName>
</protein>
<dbReference type="InterPro" id="IPR020608">
    <property type="entry name" value="RNA_pol_subH/Rpb5_CS"/>
</dbReference>
<dbReference type="Gene3D" id="3.90.940.20">
    <property type="entry name" value="RPB5-like RNA polymerase subunit"/>
    <property type="match status" value="1"/>
</dbReference>
<feature type="region of interest" description="Disordered" evidence="5">
    <location>
        <begin position="1"/>
        <end position="34"/>
    </location>
</feature>
<evidence type="ECO:0000313" key="9">
    <source>
        <dbReference type="Proteomes" id="UP001189429"/>
    </source>
</evidence>
<evidence type="ECO:0000256" key="5">
    <source>
        <dbReference type="SAM" id="MobiDB-lite"/>
    </source>
</evidence>
<comment type="subcellular location">
    <subcellularLocation>
        <location evidence="1">Nucleus</location>
    </subcellularLocation>
</comment>
<dbReference type="PANTHER" id="PTHR10535">
    <property type="entry name" value="DNA-DIRECTED RNA POLYMERASES I, II, AND III SUBUNIT RPABC1"/>
    <property type="match status" value="1"/>
</dbReference>
<dbReference type="PROSITE" id="PS01110">
    <property type="entry name" value="RNA_POL_H_23KD"/>
    <property type="match status" value="1"/>
</dbReference>
<feature type="compositionally biased region" description="Basic residues" evidence="5">
    <location>
        <begin position="1"/>
        <end position="19"/>
    </location>
</feature>
<reference evidence="8" key="1">
    <citation type="submission" date="2023-10" db="EMBL/GenBank/DDBJ databases">
        <authorList>
            <person name="Chen Y."/>
            <person name="Shah S."/>
            <person name="Dougan E. K."/>
            <person name="Thang M."/>
            <person name="Chan C."/>
        </authorList>
    </citation>
    <scope>NUCLEOTIDE SEQUENCE [LARGE SCALE GENOMIC DNA]</scope>
</reference>
<dbReference type="InterPro" id="IPR036710">
    <property type="entry name" value="RNA_pol_Rpb5_N_sf"/>
</dbReference>
<dbReference type="InterPro" id="IPR000783">
    <property type="entry name" value="RNA_pol_subH/Rpb5_C"/>
</dbReference>
<proteinExistence type="inferred from homology"/>
<evidence type="ECO:0000256" key="4">
    <source>
        <dbReference type="ARBA" id="ARBA00025765"/>
    </source>
</evidence>
<keyword evidence="3" id="KW-0539">Nucleus</keyword>
<dbReference type="InterPro" id="IPR005571">
    <property type="entry name" value="RNA_pol_Rpb5_N"/>
</dbReference>
<name>A0ABN9RVU1_9DINO</name>
<keyword evidence="9" id="KW-1185">Reference proteome</keyword>
<dbReference type="SUPFAM" id="SSF53036">
    <property type="entry name" value="Eukaryotic RPB5 N-terminal domain"/>
    <property type="match status" value="1"/>
</dbReference>
<dbReference type="Gene3D" id="3.40.1340.10">
    <property type="entry name" value="RNA polymerase, Rpb5, N-terminal domain"/>
    <property type="match status" value="1"/>
</dbReference>
<organism evidence="8 9">
    <name type="scientific">Prorocentrum cordatum</name>
    <dbReference type="NCBI Taxonomy" id="2364126"/>
    <lineage>
        <taxon>Eukaryota</taxon>
        <taxon>Sar</taxon>
        <taxon>Alveolata</taxon>
        <taxon>Dinophyceae</taxon>
        <taxon>Prorocentrales</taxon>
        <taxon>Prorocentraceae</taxon>
        <taxon>Prorocentrum</taxon>
    </lineage>
</organism>
<evidence type="ECO:0000259" key="6">
    <source>
        <dbReference type="Pfam" id="PF01191"/>
    </source>
</evidence>
<dbReference type="EMBL" id="CAUYUJ010008213">
    <property type="protein sequence ID" value="CAK0823193.1"/>
    <property type="molecule type" value="Genomic_DNA"/>
</dbReference>